<dbReference type="InterPro" id="IPR036390">
    <property type="entry name" value="WH_DNA-bd_sf"/>
</dbReference>
<dbReference type="Proteomes" id="UP000280434">
    <property type="component" value="Unassembled WGS sequence"/>
</dbReference>
<dbReference type="Pfam" id="PF01047">
    <property type="entry name" value="MarR"/>
    <property type="match status" value="1"/>
</dbReference>
<dbReference type="InterPro" id="IPR039422">
    <property type="entry name" value="MarR/SlyA-like"/>
</dbReference>
<dbReference type="GO" id="GO:0003677">
    <property type="term" value="F:DNA binding"/>
    <property type="evidence" value="ECO:0007669"/>
    <property type="project" value="UniProtKB-KW"/>
</dbReference>
<dbReference type="AlphaFoldDB" id="A0A494XK98"/>
<keyword evidence="2" id="KW-0238">DNA-binding</keyword>
<comment type="caution">
    <text evidence="5">The sequence shown here is derived from an EMBL/GenBank/DDBJ whole genome shotgun (WGS) entry which is preliminary data.</text>
</comment>
<organism evidence="5 6">
    <name type="scientific">Trinickia fusca</name>
    <dbReference type="NCBI Taxonomy" id="2419777"/>
    <lineage>
        <taxon>Bacteria</taxon>
        <taxon>Pseudomonadati</taxon>
        <taxon>Pseudomonadota</taxon>
        <taxon>Betaproteobacteria</taxon>
        <taxon>Burkholderiales</taxon>
        <taxon>Burkholderiaceae</taxon>
        <taxon>Trinickia</taxon>
    </lineage>
</organism>
<dbReference type="GO" id="GO:0003700">
    <property type="term" value="F:DNA-binding transcription factor activity"/>
    <property type="evidence" value="ECO:0007669"/>
    <property type="project" value="InterPro"/>
</dbReference>
<reference evidence="5 6" key="1">
    <citation type="submission" date="2018-10" db="EMBL/GenBank/DDBJ databases">
        <title>Paraburkholderia sp. 7MK8-2, isolated from soil.</title>
        <authorList>
            <person name="Gao Z.-H."/>
            <person name="Qiu L.-H."/>
        </authorList>
    </citation>
    <scope>NUCLEOTIDE SEQUENCE [LARGE SCALE GENOMIC DNA]</scope>
    <source>
        <strain evidence="5 6">7MK8-2</strain>
    </source>
</reference>
<dbReference type="OrthoDB" id="8898282at2"/>
<accession>A0A494XK98</accession>
<name>A0A494XK98_9BURK</name>
<proteinExistence type="predicted"/>
<dbReference type="EMBL" id="RBZV01000002">
    <property type="protein sequence ID" value="RKP51145.1"/>
    <property type="molecule type" value="Genomic_DNA"/>
</dbReference>
<feature type="domain" description="HTH marR-type" evidence="4">
    <location>
        <begin position="45"/>
        <end position="180"/>
    </location>
</feature>
<keyword evidence="6" id="KW-1185">Reference proteome</keyword>
<protein>
    <submittedName>
        <fullName evidence="5">MarR family transcriptional regulator</fullName>
    </submittedName>
</protein>
<evidence type="ECO:0000256" key="3">
    <source>
        <dbReference type="ARBA" id="ARBA00023163"/>
    </source>
</evidence>
<evidence type="ECO:0000313" key="5">
    <source>
        <dbReference type="EMBL" id="RKP51145.1"/>
    </source>
</evidence>
<evidence type="ECO:0000313" key="6">
    <source>
        <dbReference type="Proteomes" id="UP000280434"/>
    </source>
</evidence>
<dbReference type="GO" id="GO:0006950">
    <property type="term" value="P:response to stress"/>
    <property type="evidence" value="ECO:0007669"/>
    <property type="project" value="TreeGrafter"/>
</dbReference>
<dbReference type="SUPFAM" id="SSF46785">
    <property type="entry name" value="Winged helix' DNA-binding domain"/>
    <property type="match status" value="1"/>
</dbReference>
<dbReference type="PROSITE" id="PS50995">
    <property type="entry name" value="HTH_MARR_2"/>
    <property type="match status" value="1"/>
</dbReference>
<dbReference type="SMART" id="SM00347">
    <property type="entry name" value="HTH_MARR"/>
    <property type="match status" value="1"/>
</dbReference>
<evidence type="ECO:0000259" key="4">
    <source>
        <dbReference type="PROSITE" id="PS50995"/>
    </source>
</evidence>
<dbReference type="InterPro" id="IPR000835">
    <property type="entry name" value="HTH_MarR-typ"/>
</dbReference>
<dbReference type="PROSITE" id="PS01117">
    <property type="entry name" value="HTH_MARR_1"/>
    <property type="match status" value="1"/>
</dbReference>
<evidence type="ECO:0000256" key="2">
    <source>
        <dbReference type="ARBA" id="ARBA00023125"/>
    </source>
</evidence>
<keyword evidence="1" id="KW-0805">Transcription regulation</keyword>
<dbReference type="PANTHER" id="PTHR33164">
    <property type="entry name" value="TRANSCRIPTIONAL REGULATOR, MARR FAMILY"/>
    <property type="match status" value="1"/>
</dbReference>
<gene>
    <name evidence="5" type="ORF">D7S89_08885</name>
</gene>
<dbReference type="Gene3D" id="1.10.10.10">
    <property type="entry name" value="Winged helix-like DNA-binding domain superfamily/Winged helix DNA-binding domain"/>
    <property type="match status" value="1"/>
</dbReference>
<dbReference type="InterPro" id="IPR023187">
    <property type="entry name" value="Tscrpt_reg_MarR-type_CS"/>
</dbReference>
<keyword evidence="3" id="KW-0804">Transcription</keyword>
<dbReference type="PRINTS" id="PR00598">
    <property type="entry name" value="HTHMARR"/>
</dbReference>
<dbReference type="InterPro" id="IPR036388">
    <property type="entry name" value="WH-like_DNA-bd_sf"/>
</dbReference>
<dbReference type="PANTHER" id="PTHR33164:SF95">
    <property type="entry name" value="TRANSCRIPTIONAL REGULATOR"/>
    <property type="match status" value="1"/>
</dbReference>
<sequence length="191" mass="21757">MSHMSKCWDFKYSFECGMPLPLPAFVELQRVVAQAEKIVRIQIMSKPIMDLLSHVHLSWKRRITRDLAPYGVTPKQIFLLRRLAESEGIAPSEIAELLYADRPSITSMLGTMERVGWIERVKDARDGRRLLVRITAQGRATLASVPKPLWRSGKTAFDPTASLTPEERSELTRLLGKLAHAFEQDNDNEQD</sequence>
<evidence type="ECO:0000256" key="1">
    <source>
        <dbReference type="ARBA" id="ARBA00023015"/>
    </source>
</evidence>